<proteinExistence type="predicted"/>
<sequence>MTSCPNESGWGSARASEAERGGGWAQAGGLGAEPPVRPAPTYGSAVSDSNLCRVTRS</sequence>
<comment type="caution">
    <text evidence="2">The sequence shown here is derived from an EMBL/GenBank/DDBJ whole genome shotgun (WGS) entry which is preliminary data.</text>
</comment>
<evidence type="ECO:0000313" key="3">
    <source>
        <dbReference type="Proteomes" id="UP001500456"/>
    </source>
</evidence>
<organism evidence="2 3">
    <name type="scientific">Streptomyces plumbiresistens</name>
    <dbReference type="NCBI Taxonomy" id="511811"/>
    <lineage>
        <taxon>Bacteria</taxon>
        <taxon>Bacillati</taxon>
        <taxon>Actinomycetota</taxon>
        <taxon>Actinomycetes</taxon>
        <taxon>Kitasatosporales</taxon>
        <taxon>Streptomycetaceae</taxon>
        <taxon>Streptomyces</taxon>
    </lineage>
</organism>
<name>A0ABP7R2U6_9ACTN</name>
<accession>A0ABP7R2U6</accession>
<feature type="region of interest" description="Disordered" evidence="1">
    <location>
        <begin position="1"/>
        <end position="57"/>
    </location>
</feature>
<feature type="compositionally biased region" description="Polar residues" evidence="1">
    <location>
        <begin position="44"/>
        <end position="57"/>
    </location>
</feature>
<dbReference type="Proteomes" id="UP001500456">
    <property type="component" value="Unassembled WGS sequence"/>
</dbReference>
<gene>
    <name evidence="2" type="ORF">GCM10022232_27390</name>
</gene>
<keyword evidence="3" id="KW-1185">Reference proteome</keyword>
<evidence type="ECO:0000313" key="2">
    <source>
        <dbReference type="EMBL" id="GAA3991380.1"/>
    </source>
</evidence>
<reference evidence="3" key="1">
    <citation type="journal article" date="2019" name="Int. J. Syst. Evol. Microbiol.">
        <title>The Global Catalogue of Microorganisms (GCM) 10K type strain sequencing project: providing services to taxonomists for standard genome sequencing and annotation.</title>
        <authorList>
            <consortium name="The Broad Institute Genomics Platform"/>
            <consortium name="The Broad Institute Genome Sequencing Center for Infectious Disease"/>
            <person name="Wu L."/>
            <person name="Ma J."/>
        </authorList>
    </citation>
    <scope>NUCLEOTIDE SEQUENCE [LARGE SCALE GENOMIC DNA]</scope>
    <source>
        <strain evidence="3">JCM 16924</strain>
    </source>
</reference>
<feature type="compositionally biased region" description="Gly residues" evidence="1">
    <location>
        <begin position="21"/>
        <end position="31"/>
    </location>
</feature>
<dbReference type="EMBL" id="BAAAZX010000006">
    <property type="protein sequence ID" value="GAA3991380.1"/>
    <property type="molecule type" value="Genomic_DNA"/>
</dbReference>
<evidence type="ECO:0000256" key="1">
    <source>
        <dbReference type="SAM" id="MobiDB-lite"/>
    </source>
</evidence>
<protein>
    <submittedName>
        <fullName evidence="2">Uncharacterized protein</fullName>
    </submittedName>
</protein>